<evidence type="ECO:0000256" key="5">
    <source>
        <dbReference type="ARBA" id="ARBA00023065"/>
    </source>
</evidence>
<dbReference type="GO" id="GO:0016020">
    <property type="term" value="C:membrane"/>
    <property type="evidence" value="ECO:0007669"/>
    <property type="project" value="UniProtKB-SubCell"/>
</dbReference>
<evidence type="ECO:0000256" key="3">
    <source>
        <dbReference type="ARBA" id="ARBA00022692"/>
    </source>
</evidence>
<dbReference type="Pfam" id="PF00060">
    <property type="entry name" value="Lig_chan"/>
    <property type="match status" value="1"/>
</dbReference>
<evidence type="ECO:0000313" key="13">
    <source>
        <dbReference type="EMBL" id="VDM32900.1"/>
    </source>
</evidence>
<evidence type="ECO:0000256" key="8">
    <source>
        <dbReference type="ARBA" id="ARBA00023180"/>
    </source>
</evidence>
<reference evidence="13 14" key="2">
    <citation type="submission" date="2018-11" db="EMBL/GenBank/DDBJ databases">
        <authorList>
            <consortium name="Pathogen Informatics"/>
        </authorList>
    </citation>
    <scope>NUCLEOTIDE SEQUENCE [LARGE SCALE GENOMIC DNA]</scope>
</reference>
<evidence type="ECO:0000256" key="10">
    <source>
        <dbReference type="ARBA" id="ARBA00023303"/>
    </source>
</evidence>
<gene>
    <name evidence="13" type="ORF">TTAC_LOCUS8363</name>
</gene>
<dbReference type="InterPro" id="IPR015683">
    <property type="entry name" value="Ionotropic_Glu_rcpt"/>
</dbReference>
<dbReference type="AlphaFoldDB" id="A0A0R3X4N1"/>
<dbReference type="STRING" id="6205.A0A0R3X4N1"/>
<evidence type="ECO:0000313" key="15">
    <source>
        <dbReference type="WBParaSite" id="TTAC_0000837801-mRNA-1"/>
    </source>
</evidence>
<dbReference type="GO" id="GO:0015276">
    <property type="term" value="F:ligand-gated monoatomic ion channel activity"/>
    <property type="evidence" value="ECO:0007669"/>
    <property type="project" value="InterPro"/>
</dbReference>
<comment type="subcellular location">
    <subcellularLocation>
        <location evidence="1">Membrane</location>
        <topology evidence="1">Multi-pass membrane protein</topology>
    </subcellularLocation>
</comment>
<feature type="domain" description="Ionotropic glutamate receptor C-terminal" evidence="12">
    <location>
        <begin position="334"/>
        <end position="597"/>
    </location>
</feature>
<evidence type="ECO:0000256" key="4">
    <source>
        <dbReference type="ARBA" id="ARBA00022989"/>
    </source>
</evidence>
<keyword evidence="5" id="KW-0406">Ion transport</keyword>
<evidence type="ECO:0000256" key="11">
    <source>
        <dbReference type="SAM" id="Phobius"/>
    </source>
</evidence>
<keyword evidence="3 11" id="KW-0812">Transmembrane</keyword>
<sequence>MHVPSLDLNPADLLAACIKLLERMREQTNASTAEKSVIAIPKYMTAIENPFVCLREKLIYMESALGYNGIGNRQPSNEVSKHSNFKLTLFSFKDGSLPTLSGNQEVPNGNISVVQVGKATNVSARMLETVEDMLAYDTAVVTKAYIDVVCNKWSKVKNAKIEGVTGDFNMANLESPRENVVLTINRGLTTQPVVVGNITITKGGITIEGSFDQLFTFSDEEMKAILTSRSVRLAVTLAPPFAMLSEKAAHPLGTPTSCLITDLSGLSVDIVREILAPLKLADMAVGEFAVLPQLKDNFDFISNFLYFTFSILEKPLANTETTSFWLFFKPLSAGTWIMMVFCCFVAALVLATLNYFSPNQVDYGFIESIFVTFGCLFQGLTVSPPNTWSSRFMQCVWWLFVLFFIVIYIANYAAIIMNNGIQSEATGFTALLVDPSTPFGAIPNSMAAAQLDFSRELEIQKINYLSNKLYPQDSTSDITIEDRVKEVSEGKYRLIGDSFSLEYFASNYCLAVSGEFSSQQYAFILKKGTVYTTFLNSLLTNLTNKGSIKTIIDKYITPAGISSCTVPIKPESTDEGLRHTITLTEVAGIFILMLIGIAVAIILSVVECLLTRKMIVSATLVPCNPNLACPSRS</sequence>
<keyword evidence="8" id="KW-0325">Glycoprotein</keyword>
<keyword evidence="2" id="KW-0813">Transport</keyword>
<evidence type="ECO:0000313" key="14">
    <source>
        <dbReference type="Proteomes" id="UP000274429"/>
    </source>
</evidence>
<dbReference type="PANTHER" id="PTHR18966">
    <property type="entry name" value="IONOTROPIC GLUTAMATE RECEPTOR"/>
    <property type="match status" value="1"/>
</dbReference>
<keyword evidence="10" id="KW-0407">Ion channel</keyword>
<organism evidence="15">
    <name type="scientific">Hydatigena taeniaeformis</name>
    <name type="common">Feline tapeworm</name>
    <name type="synonym">Taenia taeniaeformis</name>
    <dbReference type="NCBI Taxonomy" id="6205"/>
    <lineage>
        <taxon>Eukaryota</taxon>
        <taxon>Metazoa</taxon>
        <taxon>Spiralia</taxon>
        <taxon>Lophotrochozoa</taxon>
        <taxon>Platyhelminthes</taxon>
        <taxon>Cestoda</taxon>
        <taxon>Eucestoda</taxon>
        <taxon>Cyclophyllidea</taxon>
        <taxon>Taeniidae</taxon>
        <taxon>Hydatigera</taxon>
    </lineage>
</organism>
<evidence type="ECO:0000256" key="1">
    <source>
        <dbReference type="ARBA" id="ARBA00004141"/>
    </source>
</evidence>
<feature type="transmembrane region" description="Helical" evidence="11">
    <location>
        <begin position="395"/>
        <end position="415"/>
    </location>
</feature>
<evidence type="ECO:0000259" key="12">
    <source>
        <dbReference type="Pfam" id="PF00060"/>
    </source>
</evidence>
<evidence type="ECO:0000256" key="2">
    <source>
        <dbReference type="ARBA" id="ARBA00022448"/>
    </source>
</evidence>
<evidence type="ECO:0000256" key="7">
    <source>
        <dbReference type="ARBA" id="ARBA00023170"/>
    </source>
</evidence>
<feature type="transmembrane region" description="Helical" evidence="11">
    <location>
        <begin position="336"/>
        <end position="357"/>
    </location>
</feature>
<keyword evidence="9" id="KW-1071">Ligand-gated ion channel</keyword>
<feature type="transmembrane region" description="Helical" evidence="11">
    <location>
        <begin position="363"/>
        <end position="383"/>
    </location>
</feature>
<dbReference type="EMBL" id="UYWX01020490">
    <property type="protein sequence ID" value="VDM32900.1"/>
    <property type="molecule type" value="Genomic_DNA"/>
</dbReference>
<proteinExistence type="predicted"/>
<dbReference type="OrthoDB" id="6273151at2759"/>
<reference evidence="15" key="1">
    <citation type="submission" date="2017-02" db="UniProtKB">
        <authorList>
            <consortium name="WormBaseParasite"/>
        </authorList>
    </citation>
    <scope>IDENTIFICATION</scope>
</reference>
<protein>
    <submittedName>
        <fullName evidence="15">PBPe domain-containing protein</fullName>
    </submittedName>
</protein>
<dbReference type="InterPro" id="IPR001320">
    <property type="entry name" value="Iontro_rcpt_C"/>
</dbReference>
<name>A0A0R3X4N1_HYDTA</name>
<dbReference type="Gene3D" id="1.10.287.70">
    <property type="match status" value="1"/>
</dbReference>
<evidence type="ECO:0000256" key="6">
    <source>
        <dbReference type="ARBA" id="ARBA00023136"/>
    </source>
</evidence>
<keyword evidence="4 11" id="KW-1133">Transmembrane helix</keyword>
<dbReference type="Proteomes" id="UP000274429">
    <property type="component" value="Unassembled WGS sequence"/>
</dbReference>
<dbReference type="WBParaSite" id="TTAC_0000837801-mRNA-1">
    <property type="protein sequence ID" value="TTAC_0000837801-mRNA-1"/>
    <property type="gene ID" value="TTAC_0000837801"/>
</dbReference>
<keyword evidence="6 11" id="KW-0472">Membrane</keyword>
<feature type="transmembrane region" description="Helical" evidence="11">
    <location>
        <begin position="586"/>
        <end position="610"/>
    </location>
</feature>
<accession>A0A0R3X4N1</accession>
<keyword evidence="14" id="KW-1185">Reference proteome</keyword>
<evidence type="ECO:0000256" key="9">
    <source>
        <dbReference type="ARBA" id="ARBA00023286"/>
    </source>
</evidence>
<dbReference type="SUPFAM" id="SSF53850">
    <property type="entry name" value="Periplasmic binding protein-like II"/>
    <property type="match status" value="1"/>
</dbReference>
<keyword evidence="7" id="KW-0675">Receptor</keyword>